<keyword evidence="4 7" id="KW-0472">Membrane</keyword>
<dbReference type="GO" id="GO:0050982">
    <property type="term" value="P:detection of mechanical stimulus"/>
    <property type="evidence" value="ECO:0007669"/>
    <property type="project" value="TreeGrafter"/>
</dbReference>
<feature type="transmembrane region" description="Helical" evidence="7">
    <location>
        <begin position="561"/>
        <end position="582"/>
    </location>
</feature>
<sequence>MTFISSRLISDSLPGEAPISLAMQGTTIVAQSQSSSGLNSQLNYTIPNGGLNSSAAISLNGDLAKDSTVVDSITNTSRSISTTDTLSVNIALYAFNPFSYVSDSSVNLTSSVLSMSVLTNNGSNIRVYNTTKPITLTIPGTFNVSLYSTNTSSLKNGSWVPTPVCAYWDIFTNSWQTDGVKLISFSQNAVVCQANHLTDFSVQQLLVQIQTNTLIPVASLDFLSLVKNSYSIPLVICIIVGLSYVACLAASIALDYKVDRKFTKDVLDNRDSYGLWRRSLEAIRTHHLWLSAIFLSSTEINYTRPQRVTVLFSYILATIMFNSILYASHDIANQNMVSNAIASALLGLVVPNCLGWLFRHISLHRQQSAPITTTNSPAHFEQDADFEMAEYGDYVERSAEEIEIGIPAKTSPAVVSPATLKPNISIIDNQQAATTPPATTDPTVAVSSPKISILESRIEARIKARAHRRLIRQNQIKELENLMKSYGIGLRLKHAIESFNDLLDSWTDVIELKLNSLNPIKNGISLGMILYSISAILIYFVLCACIMVNVNLGISWAWPNYLTTLFMLLSAIYLIVIIEVMYFEHKREFWNLHFEWQINKWVVVVYALMIVTVVLAIVALIAGSFGAKVYESMNSLGHVLCTVGSCLILLFLMIFKLIIYIKMKPNLDDSNSKRIVFVNKFEMPFWCTFVVYALCLIFMICTIAVTISLGYTKFTSNDISNAWLLSNLIAIGFDVIVFRTIGVFAFGFFAPKLSALIRGIVFTQTRKVVKQQPTTSKPVIEKPVQETNKTKDANKST</sequence>
<dbReference type="InterPro" id="IPR051223">
    <property type="entry name" value="Polycystin"/>
</dbReference>
<dbReference type="GO" id="GO:0016020">
    <property type="term" value="C:membrane"/>
    <property type="evidence" value="ECO:0007669"/>
    <property type="project" value="UniProtKB-SubCell"/>
</dbReference>
<protein>
    <recommendedName>
        <fullName evidence="8">GAIN-B domain-containing protein</fullName>
    </recommendedName>
</protein>
<evidence type="ECO:0000256" key="6">
    <source>
        <dbReference type="SAM" id="MobiDB-lite"/>
    </source>
</evidence>
<dbReference type="GO" id="GO:0005262">
    <property type="term" value="F:calcium channel activity"/>
    <property type="evidence" value="ECO:0007669"/>
    <property type="project" value="TreeGrafter"/>
</dbReference>
<organism evidence="9 10">
    <name type="scientific">Acrasis kona</name>
    <dbReference type="NCBI Taxonomy" id="1008807"/>
    <lineage>
        <taxon>Eukaryota</taxon>
        <taxon>Discoba</taxon>
        <taxon>Heterolobosea</taxon>
        <taxon>Tetramitia</taxon>
        <taxon>Eutetramitia</taxon>
        <taxon>Acrasidae</taxon>
        <taxon>Acrasis</taxon>
    </lineage>
</organism>
<name>A0AAW2YZW9_9EUKA</name>
<dbReference type="SMART" id="SM00303">
    <property type="entry name" value="GPS"/>
    <property type="match status" value="1"/>
</dbReference>
<comment type="subcellular location">
    <subcellularLocation>
        <location evidence="1">Membrane</location>
    </subcellularLocation>
</comment>
<feature type="domain" description="GAIN-B" evidence="8">
    <location>
        <begin position="47"/>
        <end position="210"/>
    </location>
</feature>
<feature type="transmembrane region" description="Helical" evidence="7">
    <location>
        <begin position="603"/>
        <end position="625"/>
    </location>
</feature>
<feature type="transmembrane region" description="Helical" evidence="7">
    <location>
        <begin position="308"/>
        <end position="328"/>
    </location>
</feature>
<keyword evidence="2 7" id="KW-0812">Transmembrane</keyword>
<dbReference type="AlphaFoldDB" id="A0AAW2YZW9"/>
<evidence type="ECO:0000256" key="4">
    <source>
        <dbReference type="ARBA" id="ARBA00023136"/>
    </source>
</evidence>
<dbReference type="InterPro" id="IPR000203">
    <property type="entry name" value="GPS"/>
</dbReference>
<reference evidence="9 10" key="1">
    <citation type="submission" date="2024-03" db="EMBL/GenBank/DDBJ databases">
        <title>The Acrasis kona genome and developmental transcriptomes reveal deep origins of eukaryotic multicellular pathways.</title>
        <authorList>
            <person name="Sheikh S."/>
            <person name="Fu C.-J."/>
            <person name="Brown M.W."/>
            <person name="Baldauf S.L."/>
        </authorList>
    </citation>
    <scope>NUCLEOTIDE SEQUENCE [LARGE SCALE GENOMIC DNA]</scope>
    <source>
        <strain evidence="9 10">ATCC MYA-3509</strain>
    </source>
</reference>
<keyword evidence="3 7" id="KW-1133">Transmembrane helix</keyword>
<feature type="transmembrane region" description="Helical" evidence="7">
    <location>
        <begin position="340"/>
        <end position="358"/>
    </location>
</feature>
<feature type="transmembrane region" description="Helical" evidence="7">
    <location>
        <begin position="528"/>
        <end position="549"/>
    </location>
</feature>
<accession>A0AAW2YZW9</accession>
<keyword evidence="5" id="KW-1015">Disulfide bond</keyword>
<evidence type="ECO:0000256" key="3">
    <source>
        <dbReference type="ARBA" id="ARBA00022989"/>
    </source>
</evidence>
<feature type="transmembrane region" description="Helical" evidence="7">
    <location>
        <begin position="230"/>
        <end position="254"/>
    </location>
</feature>
<evidence type="ECO:0000313" key="10">
    <source>
        <dbReference type="Proteomes" id="UP001431209"/>
    </source>
</evidence>
<evidence type="ECO:0000256" key="1">
    <source>
        <dbReference type="ARBA" id="ARBA00004370"/>
    </source>
</evidence>
<feature type="transmembrane region" description="Helical" evidence="7">
    <location>
        <begin position="683"/>
        <end position="711"/>
    </location>
</feature>
<feature type="transmembrane region" description="Helical" evidence="7">
    <location>
        <begin position="637"/>
        <end position="662"/>
    </location>
</feature>
<evidence type="ECO:0000313" key="9">
    <source>
        <dbReference type="EMBL" id="KAL0483071.1"/>
    </source>
</evidence>
<feature type="compositionally biased region" description="Basic and acidic residues" evidence="6">
    <location>
        <begin position="779"/>
        <end position="797"/>
    </location>
</feature>
<gene>
    <name evidence="9" type="ORF">AKO1_014977</name>
</gene>
<dbReference type="Gene3D" id="2.60.220.50">
    <property type="match status" value="1"/>
</dbReference>
<feature type="region of interest" description="Disordered" evidence="6">
    <location>
        <begin position="773"/>
        <end position="797"/>
    </location>
</feature>
<dbReference type="PANTHER" id="PTHR10877">
    <property type="entry name" value="POLYCYSTIN FAMILY MEMBER"/>
    <property type="match status" value="1"/>
</dbReference>
<feature type="transmembrane region" description="Helical" evidence="7">
    <location>
        <begin position="723"/>
        <end position="749"/>
    </location>
</feature>
<dbReference type="PROSITE" id="PS50221">
    <property type="entry name" value="GAIN_B"/>
    <property type="match status" value="1"/>
</dbReference>
<proteinExistence type="predicted"/>
<dbReference type="InterPro" id="IPR046338">
    <property type="entry name" value="GAIN_dom_sf"/>
</dbReference>
<evidence type="ECO:0000259" key="8">
    <source>
        <dbReference type="PROSITE" id="PS50221"/>
    </source>
</evidence>
<dbReference type="PANTHER" id="PTHR10877:SF183">
    <property type="entry name" value="AT14535P-RELATED"/>
    <property type="match status" value="1"/>
</dbReference>
<evidence type="ECO:0000256" key="7">
    <source>
        <dbReference type="SAM" id="Phobius"/>
    </source>
</evidence>
<keyword evidence="10" id="KW-1185">Reference proteome</keyword>
<comment type="caution">
    <text evidence="9">The sequence shown here is derived from an EMBL/GenBank/DDBJ whole genome shotgun (WGS) entry which is preliminary data.</text>
</comment>
<dbReference type="Pfam" id="PF01825">
    <property type="entry name" value="GPS"/>
    <property type="match status" value="1"/>
</dbReference>
<dbReference type="Proteomes" id="UP001431209">
    <property type="component" value="Unassembled WGS sequence"/>
</dbReference>
<dbReference type="EMBL" id="JAOPGA020000927">
    <property type="protein sequence ID" value="KAL0483071.1"/>
    <property type="molecule type" value="Genomic_DNA"/>
</dbReference>
<dbReference type="InterPro" id="IPR057244">
    <property type="entry name" value="GAIN_B"/>
</dbReference>
<evidence type="ECO:0000256" key="2">
    <source>
        <dbReference type="ARBA" id="ARBA00022692"/>
    </source>
</evidence>
<evidence type="ECO:0000256" key="5">
    <source>
        <dbReference type="ARBA" id="ARBA00023157"/>
    </source>
</evidence>